<proteinExistence type="predicted"/>
<dbReference type="EMBL" id="JPDN02000011">
    <property type="protein sequence ID" value="PON27167.1"/>
    <property type="molecule type" value="Genomic_DNA"/>
</dbReference>
<feature type="non-terminal residue" evidence="3">
    <location>
        <position position="1"/>
    </location>
</feature>
<evidence type="ECO:0000259" key="2">
    <source>
        <dbReference type="PROSITE" id="PS50181"/>
    </source>
</evidence>
<evidence type="ECO:0000256" key="1">
    <source>
        <dbReference type="SAM" id="MobiDB-lite"/>
    </source>
</evidence>
<feature type="compositionally biased region" description="Polar residues" evidence="1">
    <location>
        <begin position="16"/>
        <end position="26"/>
    </location>
</feature>
<sequence>TSSQIFVSRGVAGARSTRSSGTSQRPANRPGEGMAVIALVTSGDRRIYALPGQLADVETVYGGGYEDEDEEPELSAAMKLPVEVVQKIYQHLSPMDFDSARHTCRV</sequence>
<name>A0A2P4ZS96_9HYPO</name>
<dbReference type="CDD" id="cd09917">
    <property type="entry name" value="F-box_SF"/>
    <property type="match status" value="1"/>
</dbReference>
<dbReference type="AlphaFoldDB" id="A0A2P4ZS96"/>
<gene>
    <name evidence="3" type="ORF">TGAM01_v204116</name>
</gene>
<dbReference type="Proteomes" id="UP000054821">
    <property type="component" value="Unassembled WGS sequence"/>
</dbReference>
<feature type="region of interest" description="Disordered" evidence="1">
    <location>
        <begin position="1"/>
        <end position="31"/>
    </location>
</feature>
<dbReference type="InterPro" id="IPR001810">
    <property type="entry name" value="F-box_dom"/>
</dbReference>
<dbReference type="RefSeq" id="XP_024405937.1">
    <property type="nucleotide sequence ID" value="XM_024549352.1"/>
</dbReference>
<keyword evidence="4" id="KW-1185">Reference proteome</keyword>
<feature type="domain" description="F-box" evidence="2">
    <location>
        <begin position="74"/>
        <end position="106"/>
    </location>
</feature>
<organism evidence="3 4">
    <name type="scientific">Trichoderma gamsii</name>
    <dbReference type="NCBI Taxonomy" id="398673"/>
    <lineage>
        <taxon>Eukaryota</taxon>
        <taxon>Fungi</taxon>
        <taxon>Dikarya</taxon>
        <taxon>Ascomycota</taxon>
        <taxon>Pezizomycotina</taxon>
        <taxon>Sordariomycetes</taxon>
        <taxon>Hypocreomycetidae</taxon>
        <taxon>Hypocreales</taxon>
        <taxon>Hypocreaceae</taxon>
        <taxon>Trichoderma</taxon>
    </lineage>
</organism>
<reference evidence="3 4" key="1">
    <citation type="journal article" date="2016" name="Genome Announc.">
        <title>Draft Whole-Genome Sequence of Trichoderma gamsii T6085, a Promising Biocontrol Agent of Fusarium Head Blight on Wheat.</title>
        <authorList>
            <person name="Baroncelli R."/>
            <person name="Zapparata A."/>
            <person name="Piaggeschi G."/>
            <person name="Sarrocco S."/>
            <person name="Vannacci G."/>
        </authorList>
    </citation>
    <scope>NUCLEOTIDE SEQUENCE [LARGE SCALE GENOMIC DNA]</scope>
    <source>
        <strain evidence="3 4">T6085</strain>
    </source>
</reference>
<dbReference type="PROSITE" id="PS50181">
    <property type="entry name" value="FBOX"/>
    <property type="match status" value="1"/>
</dbReference>
<evidence type="ECO:0000313" key="4">
    <source>
        <dbReference type="Proteomes" id="UP000054821"/>
    </source>
</evidence>
<dbReference type="InterPro" id="IPR036047">
    <property type="entry name" value="F-box-like_dom_sf"/>
</dbReference>
<protein>
    <recommendedName>
        <fullName evidence="2">F-box domain-containing protein</fullName>
    </recommendedName>
</protein>
<comment type="caution">
    <text evidence="3">The sequence shown here is derived from an EMBL/GenBank/DDBJ whole genome shotgun (WGS) entry which is preliminary data.</text>
</comment>
<accession>A0A2P4ZS96</accession>
<dbReference type="SUPFAM" id="SSF81383">
    <property type="entry name" value="F-box domain"/>
    <property type="match status" value="1"/>
</dbReference>
<evidence type="ECO:0000313" key="3">
    <source>
        <dbReference type="EMBL" id="PON27167.1"/>
    </source>
</evidence>
<dbReference type="GeneID" id="36347492"/>